<dbReference type="InterPro" id="IPR036890">
    <property type="entry name" value="HATPase_C_sf"/>
</dbReference>
<evidence type="ECO:0000256" key="2">
    <source>
        <dbReference type="ARBA" id="ARBA00004141"/>
    </source>
</evidence>
<dbReference type="Gene3D" id="3.30.565.10">
    <property type="entry name" value="Histidine kinase-like ATPase, C-terminal domain"/>
    <property type="match status" value="1"/>
</dbReference>
<keyword evidence="6" id="KW-0812">Transmembrane</keyword>
<dbReference type="InterPro" id="IPR005467">
    <property type="entry name" value="His_kinase_dom"/>
</dbReference>
<evidence type="ECO:0000256" key="6">
    <source>
        <dbReference type="ARBA" id="ARBA00022692"/>
    </source>
</evidence>
<dbReference type="PANTHER" id="PTHR45436">
    <property type="entry name" value="SENSOR HISTIDINE KINASE YKOH"/>
    <property type="match status" value="1"/>
</dbReference>
<dbReference type="CDD" id="cd00075">
    <property type="entry name" value="HATPase"/>
    <property type="match status" value="1"/>
</dbReference>
<dbReference type="Pfam" id="PF02518">
    <property type="entry name" value="HATPase_c"/>
    <property type="match status" value="1"/>
</dbReference>
<keyword evidence="5" id="KW-0808">Transferase</keyword>
<dbReference type="InterPro" id="IPR050428">
    <property type="entry name" value="TCS_sensor_his_kinase"/>
</dbReference>
<keyword evidence="4" id="KW-0597">Phosphoprotein</keyword>
<dbReference type="Proteomes" id="UP000230709">
    <property type="component" value="Chromosome"/>
</dbReference>
<dbReference type="GO" id="GO:0005886">
    <property type="term" value="C:plasma membrane"/>
    <property type="evidence" value="ECO:0007669"/>
    <property type="project" value="TreeGrafter"/>
</dbReference>
<dbReference type="GO" id="GO:0005524">
    <property type="term" value="F:ATP binding"/>
    <property type="evidence" value="ECO:0007669"/>
    <property type="project" value="UniProtKB-KW"/>
</dbReference>
<comment type="catalytic activity">
    <reaction evidence="1">
        <text>ATP + protein L-histidine = ADP + protein N-phospho-L-histidine.</text>
        <dbReference type="EC" id="2.7.13.3"/>
    </reaction>
</comment>
<dbReference type="SMART" id="SM00387">
    <property type="entry name" value="HATPase_c"/>
    <property type="match status" value="1"/>
</dbReference>
<protein>
    <recommendedName>
        <fullName evidence="3">histidine kinase</fullName>
        <ecNumber evidence="3">2.7.13.3</ecNumber>
    </recommendedName>
</protein>
<evidence type="ECO:0000256" key="4">
    <source>
        <dbReference type="ARBA" id="ARBA00022553"/>
    </source>
</evidence>
<keyword evidence="7" id="KW-0418">Kinase</keyword>
<evidence type="ECO:0000256" key="9">
    <source>
        <dbReference type="ARBA" id="ARBA00023012"/>
    </source>
</evidence>
<name>A0A2D2D0E1_METT3</name>
<dbReference type="PANTHER" id="PTHR45436:SF15">
    <property type="entry name" value="SENSOR HISTIDINE KINASE CUSS"/>
    <property type="match status" value="1"/>
</dbReference>
<evidence type="ECO:0000256" key="1">
    <source>
        <dbReference type="ARBA" id="ARBA00000085"/>
    </source>
</evidence>
<dbReference type="KEGG" id="mtw:CQW49_11465"/>
<evidence type="ECO:0000256" key="7">
    <source>
        <dbReference type="ARBA" id="ARBA00022777"/>
    </source>
</evidence>
<dbReference type="GO" id="GO:0000160">
    <property type="term" value="P:phosphorelay signal transduction system"/>
    <property type="evidence" value="ECO:0007669"/>
    <property type="project" value="UniProtKB-KW"/>
</dbReference>
<dbReference type="GO" id="GO:0004673">
    <property type="term" value="F:protein histidine kinase activity"/>
    <property type="evidence" value="ECO:0007669"/>
    <property type="project" value="UniProtKB-EC"/>
</dbReference>
<organism evidence="12 13">
    <name type="scientific">Methylosinus trichosporium (strain ATCC 35070 / NCIMB 11131 / UNIQEM 75 / OB3b)</name>
    <dbReference type="NCBI Taxonomy" id="595536"/>
    <lineage>
        <taxon>Bacteria</taxon>
        <taxon>Pseudomonadati</taxon>
        <taxon>Pseudomonadota</taxon>
        <taxon>Alphaproteobacteria</taxon>
        <taxon>Hyphomicrobiales</taxon>
        <taxon>Methylocystaceae</taxon>
        <taxon>Methylosinus</taxon>
    </lineage>
</organism>
<dbReference type="SUPFAM" id="SSF55874">
    <property type="entry name" value="ATPase domain of HSP90 chaperone/DNA topoisomerase II/histidine kinase"/>
    <property type="match status" value="1"/>
</dbReference>
<keyword evidence="10" id="KW-0472">Membrane</keyword>
<evidence type="ECO:0000256" key="3">
    <source>
        <dbReference type="ARBA" id="ARBA00012438"/>
    </source>
</evidence>
<gene>
    <name evidence="12" type="ORF">CQW49_11465</name>
</gene>
<keyword evidence="12" id="KW-0547">Nucleotide-binding</keyword>
<reference evidence="13" key="1">
    <citation type="submission" date="2017-10" db="EMBL/GenBank/DDBJ databases">
        <title>Completed PacBio SMRT sequence of Methylosinus trichosporium OB3b reveals presence of a third large plasmid.</title>
        <authorList>
            <person name="Charles T.C."/>
            <person name="Lynch M.D.J."/>
            <person name="Heil J.R."/>
            <person name="Cheng J."/>
        </authorList>
    </citation>
    <scope>NUCLEOTIDE SEQUENCE [LARGE SCALE GENOMIC DNA]</scope>
    <source>
        <strain evidence="13">OB3b</strain>
    </source>
</reference>
<sequence length="110" mass="11732">MLRLAIRNLVENALNHTPRGTDAEILVGIDGSASIIDRGEGVPIAERERIFERFQRRRRGGAGLGLSIVKRIAEAHGGFVTVGNRSGGGAELSIHFLPAEQASRPLSPPG</sequence>
<evidence type="ECO:0000313" key="12">
    <source>
        <dbReference type="EMBL" id="ATQ68432.1"/>
    </source>
</evidence>
<keyword evidence="8" id="KW-1133">Transmembrane helix</keyword>
<feature type="domain" description="Histidine kinase" evidence="11">
    <location>
        <begin position="1"/>
        <end position="100"/>
    </location>
</feature>
<dbReference type="InterPro" id="IPR003594">
    <property type="entry name" value="HATPase_dom"/>
</dbReference>
<dbReference type="RefSeq" id="WP_081735707.1">
    <property type="nucleotide sequence ID" value="NZ_ADVE02000001.1"/>
</dbReference>
<evidence type="ECO:0000259" key="11">
    <source>
        <dbReference type="PROSITE" id="PS50109"/>
    </source>
</evidence>
<evidence type="ECO:0000313" key="13">
    <source>
        <dbReference type="Proteomes" id="UP000230709"/>
    </source>
</evidence>
<keyword evidence="13" id="KW-1185">Reference proteome</keyword>
<dbReference type="PROSITE" id="PS50109">
    <property type="entry name" value="HIS_KIN"/>
    <property type="match status" value="1"/>
</dbReference>
<proteinExistence type="predicted"/>
<keyword evidence="12" id="KW-0067">ATP-binding</keyword>
<comment type="subcellular location">
    <subcellularLocation>
        <location evidence="2">Membrane</location>
        <topology evidence="2">Multi-pass membrane protein</topology>
    </subcellularLocation>
</comment>
<evidence type="ECO:0000256" key="8">
    <source>
        <dbReference type="ARBA" id="ARBA00022989"/>
    </source>
</evidence>
<dbReference type="InterPro" id="IPR004358">
    <property type="entry name" value="Sig_transdc_His_kin-like_C"/>
</dbReference>
<evidence type="ECO:0000256" key="5">
    <source>
        <dbReference type="ARBA" id="ARBA00022679"/>
    </source>
</evidence>
<dbReference type="EMBL" id="CP023737">
    <property type="protein sequence ID" value="ATQ68432.1"/>
    <property type="molecule type" value="Genomic_DNA"/>
</dbReference>
<evidence type="ECO:0000256" key="10">
    <source>
        <dbReference type="ARBA" id="ARBA00023136"/>
    </source>
</evidence>
<keyword evidence="9" id="KW-0902">Two-component regulatory system</keyword>
<dbReference type="PRINTS" id="PR00344">
    <property type="entry name" value="BCTRLSENSOR"/>
</dbReference>
<dbReference type="EC" id="2.7.13.3" evidence="3"/>
<dbReference type="AlphaFoldDB" id="A0A2D2D0E1"/>
<accession>A0A2D2D0E1</accession>